<gene>
    <name evidence="2" type="ORF">S03H2_42393</name>
</gene>
<protein>
    <recommendedName>
        <fullName evidence="1">DUF3991 domain-containing protein</fullName>
    </recommendedName>
</protein>
<proteinExistence type="predicted"/>
<feature type="non-terminal residue" evidence="2">
    <location>
        <position position="222"/>
    </location>
</feature>
<dbReference type="SUPFAM" id="SSF57783">
    <property type="entry name" value="Zinc beta-ribbon"/>
    <property type="match status" value="1"/>
</dbReference>
<dbReference type="Pfam" id="PF13154">
    <property type="entry name" value="DUF3991"/>
    <property type="match status" value="1"/>
</dbReference>
<organism evidence="2">
    <name type="scientific">marine sediment metagenome</name>
    <dbReference type="NCBI Taxonomy" id="412755"/>
    <lineage>
        <taxon>unclassified sequences</taxon>
        <taxon>metagenomes</taxon>
        <taxon>ecological metagenomes</taxon>
    </lineage>
</organism>
<accession>X1I2U5</accession>
<evidence type="ECO:0000259" key="1">
    <source>
        <dbReference type="Pfam" id="PF13154"/>
    </source>
</evidence>
<comment type="caution">
    <text evidence="2">The sequence shown here is derived from an EMBL/GenBank/DDBJ whole genome shotgun (WGS) entry which is preliminary data.</text>
</comment>
<reference evidence="2" key="1">
    <citation type="journal article" date="2014" name="Front. Microbiol.">
        <title>High frequency of phylogenetically diverse reductive dehalogenase-homologous genes in deep subseafloor sedimentary metagenomes.</title>
        <authorList>
            <person name="Kawai M."/>
            <person name="Futagami T."/>
            <person name="Toyoda A."/>
            <person name="Takaki Y."/>
            <person name="Nishi S."/>
            <person name="Hori S."/>
            <person name="Arai W."/>
            <person name="Tsubouchi T."/>
            <person name="Morono Y."/>
            <person name="Uchiyama I."/>
            <person name="Ito T."/>
            <person name="Fujiyama A."/>
            <person name="Inagaki F."/>
            <person name="Takami H."/>
        </authorList>
    </citation>
    <scope>NUCLEOTIDE SEQUENCE</scope>
    <source>
        <strain evidence="2">Expedition CK06-06</strain>
    </source>
</reference>
<name>X1I2U5_9ZZZZ</name>
<dbReference type="AlphaFoldDB" id="X1I2U5"/>
<feature type="domain" description="DUF3991" evidence="1">
    <location>
        <begin position="122"/>
        <end position="191"/>
    </location>
</feature>
<dbReference type="InterPro" id="IPR025054">
    <property type="entry name" value="DUF3991"/>
</dbReference>
<sequence>MIDTFEEIGNKANIVRNIGLKAVLKQIGCIADNYDKTKWHTPEGVISVTGQKFMNWTKRAGGGGAIDLAMHLTRCDFKTAVFWLSDNFPDYCLQISKGPASISNQAFSLPERNDSRLQQIIKYLRNDRCIPARLIDFLVLSGKLYADNRANAVFLLLGKEKRVVGAELRGTTHSKWHGMAPGSRKDLGCFFVKRSNTKKAVLCESAIDAISYFALNPNWAGT</sequence>
<evidence type="ECO:0000313" key="2">
    <source>
        <dbReference type="EMBL" id="GAH76002.1"/>
    </source>
</evidence>
<dbReference type="EMBL" id="BARU01026387">
    <property type="protein sequence ID" value="GAH76002.1"/>
    <property type="molecule type" value="Genomic_DNA"/>
</dbReference>